<dbReference type="Gene3D" id="3.40.50.10330">
    <property type="entry name" value="Probable inorganic polyphosphate/atp-NAD kinase, domain 1"/>
    <property type="match status" value="1"/>
</dbReference>
<keyword evidence="7" id="KW-0443">Lipid metabolism</keyword>
<evidence type="ECO:0000313" key="10">
    <source>
        <dbReference type="EMBL" id="MBF1273712.1"/>
    </source>
</evidence>
<evidence type="ECO:0000256" key="8">
    <source>
        <dbReference type="ARBA" id="ARBA00023264"/>
    </source>
</evidence>
<dbReference type="InterPro" id="IPR017438">
    <property type="entry name" value="ATP-NAD_kinase_N"/>
</dbReference>
<gene>
    <name evidence="10" type="ORF">HXM90_09955</name>
</gene>
<protein>
    <submittedName>
        <fullName evidence="10">Sphingosine kinase</fullName>
    </submittedName>
</protein>
<dbReference type="GO" id="GO:0008654">
    <property type="term" value="P:phospholipid biosynthetic process"/>
    <property type="evidence" value="ECO:0007669"/>
    <property type="project" value="UniProtKB-KW"/>
</dbReference>
<dbReference type="Proteomes" id="UP000775770">
    <property type="component" value="Unassembled WGS sequence"/>
</dbReference>
<evidence type="ECO:0000256" key="2">
    <source>
        <dbReference type="ARBA" id="ARBA00005983"/>
    </source>
</evidence>
<comment type="cofactor">
    <cofactor evidence="1">
        <name>Mg(2+)</name>
        <dbReference type="ChEBI" id="CHEBI:18420"/>
    </cofactor>
</comment>
<dbReference type="AlphaFoldDB" id="A0A930DL17"/>
<organism evidence="10 11">
    <name type="scientific">Oribacterium sinus</name>
    <dbReference type="NCBI Taxonomy" id="237576"/>
    <lineage>
        <taxon>Bacteria</taxon>
        <taxon>Bacillati</taxon>
        <taxon>Bacillota</taxon>
        <taxon>Clostridia</taxon>
        <taxon>Lachnospirales</taxon>
        <taxon>Lachnospiraceae</taxon>
        <taxon>Oribacterium</taxon>
    </lineage>
</organism>
<sequence>MVFFIVNPRAGQGMGLRLWEKMKEEGKSLLGEEGFSVFFTEKQGDARLFAREITREINKEIHSGVHKEIHKEISGEYHKEIHKEIAGENHKGIPKELHGEYSGERNREAKAVSIEDRICVIGGTGTLNEVIDGAMLDNNSFPISFLPVHRDNDFARALQKGYKIPESLSALFAKEERKVDYGIVEGERGHRRFVVSVGLGFEAAILQELLSMGCSICPKEKQRIRSKALSYFYAFVKELKRAKKIKGSILLDGEERVEFQHILFLSIHNHPYESGYALGCGASGEDGVLDLCLVSTKKKLRLLYIMFAALFGKHKSLPGVHCYRFKKMDIHLEQEVAFHVDGESLGKQKDLSISCMPGRLRLQI</sequence>
<reference evidence="10" key="1">
    <citation type="submission" date="2020-04" db="EMBL/GenBank/DDBJ databases">
        <title>Deep metagenomics examines the oral microbiome during advanced dental caries in children, revealing novel taxa and co-occurrences with host molecules.</title>
        <authorList>
            <person name="Baker J.L."/>
            <person name="Morton J.T."/>
            <person name="Dinis M."/>
            <person name="Alvarez R."/>
            <person name="Tran N.C."/>
            <person name="Knight R."/>
            <person name="Edlund A."/>
        </authorList>
    </citation>
    <scope>NUCLEOTIDE SEQUENCE</scope>
    <source>
        <strain evidence="10">JCVI_38_bin.19</strain>
    </source>
</reference>
<dbReference type="SUPFAM" id="SSF111331">
    <property type="entry name" value="NAD kinase/diacylglycerol kinase-like"/>
    <property type="match status" value="1"/>
</dbReference>
<evidence type="ECO:0000256" key="3">
    <source>
        <dbReference type="ARBA" id="ARBA00022679"/>
    </source>
</evidence>
<dbReference type="Pfam" id="PF19279">
    <property type="entry name" value="YegS_C"/>
    <property type="match status" value="1"/>
</dbReference>
<dbReference type="PROSITE" id="PS50146">
    <property type="entry name" value="DAGK"/>
    <property type="match status" value="1"/>
</dbReference>
<dbReference type="GO" id="GO:0016301">
    <property type="term" value="F:kinase activity"/>
    <property type="evidence" value="ECO:0007669"/>
    <property type="project" value="UniProtKB-KW"/>
</dbReference>
<dbReference type="Pfam" id="PF00781">
    <property type="entry name" value="DAGK_cat"/>
    <property type="match status" value="1"/>
</dbReference>
<dbReference type="PANTHER" id="PTHR12358:SF54">
    <property type="entry name" value="SPHINGOSINE KINASE RELATED PROTEIN"/>
    <property type="match status" value="1"/>
</dbReference>
<keyword evidence="8" id="KW-1208">Phospholipid metabolism</keyword>
<evidence type="ECO:0000313" key="11">
    <source>
        <dbReference type="Proteomes" id="UP000775770"/>
    </source>
</evidence>
<dbReference type="InterPro" id="IPR045540">
    <property type="entry name" value="YegS/DAGK_C"/>
</dbReference>
<keyword evidence="5 10" id="KW-0418">Kinase</keyword>
<evidence type="ECO:0000256" key="1">
    <source>
        <dbReference type="ARBA" id="ARBA00001946"/>
    </source>
</evidence>
<dbReference type="RefSeq" id="WP_304073576.1">
    <property type="nucleotide sequence ID" value="NZ_JABZRA010000230.1"/>
</dbReference>
<dbReference type="InterPro" id="IPR050187">
    <property type="entry name" value="Lipid_Phosphate_FormReg"/>
</dbReference>
<evidence type="ECO:0000256" key="7">
    <source>
        <dbReference type="ARBA" id="ARBA00023209"/>
    </source>
</evidence>
<dbReference type="InterPro" id="IPR001206">
    <property type="entry name" value="Diacylglycerol_kinase_cat_dom"/>
</dbReference>
<keyword evidence="7" id="KW-0444">Lipid biosynthesis</keyword>
<dbReference type="Gene3D" id="2.60.200.40">
    <property type="match status" value="1"/>
</dbReference>
<keyword evidence="4" id="KW-0547">Nucleotide-binding</keyword>
<evidence type="ECO:0000256" key="5">
    <source>
        <dbReference type="ARBA" id="ARBA00022777"/>
    </source>
</evidence>
<dbReference type="PANTHER" id="PTHR12358">
    <property type="entry name" value="SPHINGOSINE KINASE"/>
    <property type="match status" value="1"/>
</dbReference>
<dbReference type="GO" id="GO:0005524">
    <property type="term" value="F:ATP binding"/>
    <property type="evidence" value="ECO:0007669"/>
    <property type="project" value="UniProtKB-KW"/>
</dbReference>
<dbReference type="InterPro" id="IPR016064">
    <property type="entry name" value="NAD/diacylglycerol_kinase_sf"/>
</dbReference>
<name>A0A930DL17_9FIRM</name>
<evidence type="ECO:0000256" key="6">
    <source>
        <dbReference type="ARBA" id="ARBA00022840"/>
    </source>
</evidence>
<keyword evidence="7" id="KW-0594">Phospholipid biosynthesis</keyword>
<accession>A0A930DL17</accession>
<comment type="caution">
    <text evidence="10">The sequence shown here is derived from an EMBL/GenBank/DDBJ whole genome shotgun (WGS) entry which is preliminary data.</text>
</comment>
<evidence type="ECO:0000256" key="4">
    <source>
        <dbReference type="ARBA" id="ARBA00022741"/>
    </source>
</evidence>
<feature type="domain" description="DAGKc" evidence="9">
    <location>
        <begin position="1"/>
        <end position="188"/>
    </location>
</feature>
<comment type="similarity">
    <text evidence="2">Belongs to the diacylglycerol/lipid kinase family.</text>
</comment>
<keyword evidence="6" id="KW-0067">ATP-binding</keyword>
<keyword evidence="3" id="KW-0808">Transferase</keyword>
<proteinExistence type="inferred from homology"/>
<evidence type="ECO:0000259" key="9">
    <source>
        <dbReference type="PROSITE" id="PS50146"/>
    </source>
</evidence>
<dbReference type="EMBL" id="JABZRA010000230">
    <property type="protein sequence ID" value="MBF1273712.1"/>
    <property type="molecule type" value="Genomic_DNA"/>
</dbReference>